<dbReference type="AlphaFoldDB" id="A0AB33Z1D4"/>
<dbReference type="Proteomes" id="UP000015462">
    <property type="component" value="Unassembled WGS sequence"/>
</dbReference>
<dbReference type="GO" id="GO:0032259">
    <property type="term" value="P:methylation"/>
    <property type="evidence" value="ECO:0007669"/>
    <property type="project" value="UniProtKB-KW"/>
</dbReference>
<organism evidence="1 2">
    <name type="scientific">Cycloclasticus pugetii</name>
    <dbReference type="NCBI Taxonomy" id="34068"/>
    <lineage>
        <taxon>Bacteria</taxon>
        <taxon>Pseudomonadati</taxon>
        <taxon>Pseudomonadota</taxon>
        <taxon>Gammaproteobacteria</taxon>
        <taxon>Thiotrichales</taxon>
        <taxon>Piscirickettsiaceae</taxon>
        <taxon>Cycloclasticus</taxon>
    </lineage>
</organism>
<name>A0AB33Z1D4_9GAMM</name>
<evidence type="ECO:0000313" key="1">
    <source>
        <dbReference type="EMBL" id="EPD13184.1"/>
    </source>
</evidence>
<dbReference type="RefSeq" id="WP_016390325.1">
    <property type="nucleotide sequence ID" value="NZ_FQZJ01000003.1"/>
</dbReference>
<sequence>MQLSEVIPWGRSLSEYRGMFSLSKSDLKKSIVGCGDGPASFNAELSRTNDQVVSVDPIYQFTAEQIRSRIDTVYPQVMEQVANNTIDYVWKDIANVEAMGKTRMGAMQIFLNDYEHGKKSGRYVNSALPMLPFKDHAFELALCSHYLFLYSEHVDRAQHLLSMKELCRIATEVRVYPLLSLGDNQVSPHLKPVMTALKESGFEVSLSAVPYEFQKGASEMLVVKHV</sequence>
<keyword evidence="1" id="KW-0808">Transferase</keyword>
<dbReference type="EMBL" id="ASHL01000004">
    <property type="protein sequence ID" value="EPD13184.1"/>
    <property type="molecule type" value="Genomic_DNA"/>
</dbReference>
<dbReference type="GO" id="GO:0008168">
    <property type="term" value="F:methyltransferase activity"/>
    <property type="evidence" value="ECO:0007669"/>
    <property type="project" value="UniProtKB-KW"/>
</dbReference>
<keyword evidence="1" id="KW-0489">Methyltransferase</keyword>
<gene>
    <name evidence="1" type="ORF">L196_06065</name>
</gene>
<keyword evidence="2" id="KW-1185">Reference proteome</keyword>
<proteinExistence type="predicted"/>
<comment type="caution">
    <text evidence="1">The sequence shown here is derived from an EMBL/GenBank/DDBJ whole genome shotgun (WGS) entry which is preliminary data.</text>
</comment>
<accession>A0AB33Z1D4</accession>
<protein>
    <submittedName>
        <fullName evidence="1">SAM-dependent methyltransferase</fullName>
    </submittedName>
</protein>
<reference evidence="1 2" key="1">
    <citation type="journal article" date="2013" name="Genome Announc.">
        <title>Genome Sequence of the Pyrene- and Fluoranthene-Degrading Bacterium Cycloclasticus sp. Strain PY97M.</title>
        <authorList>
            <person name="Cui Z."/>
            <person name="Xu G."/>
            <person name="Li Q."/>
            <person name="Gao W."/>
            <person name="Zheng L."/>
        </authorList>
    </citation>
    <scope>NUCLEOTIDE SEQUENCE [LARGE SCALE GENOMIC DNA]</scope>
    <source>
        <strain evidence="1 2">PY97M</strain>
    </source>
</reference>
<evidence type="ECO:0000313" key="2">
    <source>
        <dbReference type="Proteomes" id="UP000015462"/>
    </source>
</evidence>